<sequence length="274" mass="29513">MAEIPRRVRRTSIPMPPYRAVLAVDAEKYSRTSSYNQRILSNTVRDALEEAFRGSGLEHLWRNASFPQTTGDGYVVGVQPEHLPLLIHPLLGELQAVLGEIQPGLAFEDRSLRLRLRAAIGLGPLPDSGGDERGDGVGTAMNETHRLLDAPALRAGLADSDPEITFLAAGITRRVYEDAVLGGYVGLAPRHFHETEVDLPDKEYRAEAYLYIPQPSLRPPEARGTGGSAPRETAQRSGGHDPDSSQGQGQGQSQAPRPGRGAAGAITFEAIPDA</sequence>
<evidence type="ECO:0000313" key="2">
    <source>
        <dbReference type="EMBL" id="ASU85589.1"/>
    </source>
</evidence>
<evidence type="ECO:0000313" key="3">
    <source>
        <dbReference type="Proteomes" id="UP000215005"/>
    </source>
</evidence>
<dbReference type="Proteomes" id="UP000215005">
    <property type="component" value="Chromosome"/>
</dbReference>
<keyword evidence="3" id="KW-1185">Reference proteome</keyword>
<evidence type="ECO:0008006" key="4">
    <source>
        <dbReference type="Google" id="ProtNLM"/>
    </source>
</evidence>
<protein>
    <recommendedName>
        <fullName evidence="4">Guanylate cyclase domain-containing protein</fullName>
    </recommendedName>
</protein>
<evidence type="ECO:0000256" key="1">
    <source>
        <dbReference type="SAM" id="MobiDB-lite"/>
    </source>
</evidence>
<dbReference type="OrthoDB" id="3424167at2"/>
<gene>
    <name evidence="2" type="ORF">CDO52_24785</name>
</gene>
<reference evidence="2 3" key="1">
    <citation type="submission" date="2017-08" db="EMBL/GenBank/DDBJ databases">
        <title>The complete genome sequence of Nocardiopsis gilva YIM 90087.</title>
        <authorList>
            <person name="Yin M."/>
            <person name="Tang S."/>
        </authorList>
    </citation>
    <scope>NUCLEOTIDE SEQUENCE [LARGE SCALE GENOMIC DNA]</scope>
    <source>
        <strain evidence="2 3">YIM 90087</strain>
    </source>
</reference>
<dbReference type="AlphaFoldDB" id="A0A223SC33"/>
<dbReference type="KEGG" id="ngv:CDO52_24785"/>
<accession>A0A223SC33</accession>
<dbReference type="EMBL" id="CP022753">
    <property type="protein sequence ID" value="ASU85589.1"/>
    <property type="molecule type" value="Genomic_DNA"/>
</dbReference>
<feature type="compositionally biased region" description="Low complexity" evidence="1">
    <location>
        <begin position="244"/>
        <end position="265"/>
    </location>
</feature>
<dbReference type="RefSeq" id="WP_017618876.1">
    <property type="nucleotide sequence ID" value="NZ_ANBG01000199.1"/>
</dbReference>
<proteinExistence type="predicted"/>
<organism evidence="2 3">
    <name type="scientific">Nocardiopsis gilva YIM 90087</name>
    <dbReference type="NCBI Taxonomy" id="1235441"/>
    <lineage>
        <taxon>Bacteria</taxon>
        <taxon>Bacillati</taxon>
        <taxon>Actinomycetota</taxon>
        <taxon>Actinomycetes</taxon>
        <taxon>Streptosporangiales</taxon>
        <taxon>Nocardiopsidaceae</taxon>
        <taxon>Nocardiopsis</taxon>
    </lineage>
</organism>
<name>A0A223SC33_9ACTN</name>
<feature type="region of interest" description="Disordered" evidence="1">
    <location>
        <begin position="211"/>
        <end position="274"/>
    </location>
</feature>